<name>A0A424W6P4_ALCXX</name>
<dbReference type="OrthoDB" id="8639774at2"/>
<dbReference type="AlphaFoldDB" id="A0A424W6P4"/>
<dbReference type="InterPro" id="IPR025737">
    <property type="entry name" value="FApF"/>
</dbReference>
<comment type="caution">
    <text evidence="2">The sequence shown here is derived from an EMBL/GenBank/DDBJ whole genome shotgun (WGS) entry which is preliminary data.</text>
</comment>
<evidence type="ECO:0000313" key="2">
    <source>
        <dbReference type="EMBL" id="RPJ88923.1"/>
    </source>
</evidence>
<protein>
    <recommendedName>
        <fullName evidence="4">Protein involved in meta-pathway of phenol degradation</fullName>
    </recommendedName>
</protein>
<proteinExistence type="predicted"/>
<evidence type="ECO:0008006" key="4">
    <source>
        <dbReference type="Google" id="ProtNLM"/>
    </source>
</evidence>
<dbReference type="Proteomes" id="UP000285324">
    <property type="component" value="Unassembled WGS sequence"/>
</dbReference>
<keyword evidence="1" id="KW-0732">Signal</keyword>
<reference evidence="2 3" key="1">
    <citation type="submission" date="2018-08" db="EMBL/GenBank/DDBJ databases">
        <title>Achromobacter xylosoxidans Genome sequencing and assembly.</title>
        <authorList>
            <person name="Wang R."/>
            <person name="Rensing C."/>
            <person name="Li Y."/>
        </authorList>
    </citation>
    <scope>NUCLEOTIDE SEQUENCE [LARGE SCALE GENOMIC DNA]</scope>
    <source>
        <strain evidence="2 3">GD003A</strain>
    </source>
</reference>
<dbReference type="Pfam" id="PF13557">
    <property type="entry name" value="Phenol_MetA_deg"/>
    <property type="match status" value="1"/>
</dbReference>
<gene>
    <name evidence="2" type="ORF">DY367_25475</name>
</gene>
<organism evidence="2 3">
    <name type="scientific">Alcaligenes xylosoxydans xylosoxydans</name>
    <name type="common">Achromobacter xylosoxidans</name>
    <dbReference type="NCBI Taxonomy" id="85698"/>
    <lineage>
        <taxon>Bacteria</taxon>
        <taxon>Pseudomonadati</taxon>
        <taxon>Pseudomonadota</taxon>
        <taxon>Betaproteobacteria</taxon>
        <taxon>Burkholderiales</taxon>
        <taxon>Alcaligenaceae</taxon>
        <taxon>Achromobacter</taxon>
    </lineage>
</organism>
<evidence type="ECO:0000313" key="3">
    <source>
        <dbReference type="Proteomes" id="UP000285324"/>
    </source>
</evidence>
<feature type="chain" id="PRO_5019231649" description="Protein involved in meta-pathway of phenol degradation" evidence="1">
    <location>
        <begin position="26"/>
        <end position="298"/>
    </location>
</feature>
<dbReference type="EMBL" id="QVXO01000052">
    <property type="protein sequence ID" value="RPJ88923.1"/>
    <property type="molecule type" value="Genomic_DNA"/>
</dbReference>
<dbReference type="RefSeq" id="WP_059379365.1">
    <property type="nucleotide sequence ID" value="NZ_CP061008.1"/>
</dbReference>
<evidence type="ECO:0000256" key="1">
    <source>
        <dbReference type="SAM" id="SignalP"/>
    </source>
</evidence>
<accession>A0A424W6P4</accession>
<sequence>MNGHLKLRRLASALALALASAGAQATEGGGLGIYPDGLENFMSGALPPPGVHMLVYAGGARYDTLRGNDGQRVPVPGFKVDVNVLAPRLIWVTQQQVMGGQLAFHAIAPLLDVTAKAAGQRNRSTGLGDMTLGVALGYHPSESLHYVVGLDMYAPTGEYDRKDPSSLGKNYWTAQPVFALSRISPDGFNADLKVMYDFNFTNSATDTRSGQALHADYALGWGVGKGWVLGVGGYAFQQVTDDSGPNSAAGRARAFGVGPSVRYMNEKGWLFTAKWQQDFKVKNRPEGAQLYVKLGIPF</sequence>
<feature type="signal peptide" evidence="1">
    <location>
        <begin position="1"/>
        <end position="25"/>
    </location>
</feature>